<evidence type="ECO:0000313" key="2">
    <source>
        <dbReference type="EMBL" id="MBM6575206.1"/>
    </source>
</evidence>
<feature type="transmembrane region" description="Helical" evidence="1">
    <location>
        <begin position="353"/>
        <end position="380"/>
    </location>
</feature>
<proteinExistence type="predicted"/>
<comment type="caution">
    <text evidence="2">The sequence shown here is derived from an EMBL/GenBank/DDBJ whole genome shotgun (WGS) entry which is preliminary data.</text>
</comment>
<evidence type="ECO:0000313" key="3">
    <source>
        <dbReference type="Proteomes" id="UP000763641"/>
    </source>
</evidence>
<keyword evidence="1" id="KW-0472">Membrane</keyword>
<reference evidence="2 3" key="1">
    <citation type="submission" date="2020-12" db="EMBL/GenBank/DDBJ databases">
        <title>Sphingomonas sp.</title>
        <authorList>
            <person name="Kim M.K."/>
        </authorList>
    </citation>
    <scope>NUCLEOTIDE SEQUENCE [LARGE SCALE GENOMIC DNA]</scope>
    <source>
        <strain evidence="2 3">BT552</strain>
    </source>
</reference>
<dbReference type="SUPFAM" id="SSF53448">
    <property type="entry name" value="Nucleotide-diphospho-sugar transferases"/>
    <property type="match status" value="1"/>
</dbReference>
<feature type="transmembrane region" description="Helical" evidence="1">
    <location>
        <begin position="263"/>
        <end position="285"/>
    </location>
</feature>
<dbReference type="RefSeq" id="WP_204193866.1">
    <property type="nucleotide sequence ID" value="NZ_JAFEMC010000001.1"/>
</dbReference>
<organism evidence="2 3">
    <name type="scientific">Sphingomonas longa</name>
    <dbReference type="NCBI Taxonomy" id="2778730"/>
    <lineage>
        <taxon>Bacteria</taxon>
        <taxon>Pseudomonadati</taxon>
        <taxon>Pseudomonadota</taxon>
        <taxon>Alphaproteobacteria</taxon>
        <taxon>Sphingomonadales</taxon>
        <taxon>Sphingomonadaceae</taxon>
        <taxon>Sphingomonas</taxon>
    </lineage>
</organism>
<keyword evidence="1" id="KW-1133">Transmembrane helix</keyword>
<evidence type="ECO:0000256" key="1">
    <source>
        <dbReference type="SAM" id="Phobius"/>
    </source>
</evidence>
<sequence>MLAGLLFAELEALDRPGTLIATLPFGGGTVIEYQARLLIAAGAAQIIVSVGRLTPELIGALGRIGKRGIVVDTVRSAVEAQARLHPLSTIVMVADGLITTQGLIDGFAKSDTAGDALLVLPTDTAGPDYERLGGQLAWGGVGRIDPRRIAEVAALPNDYALQSSILRLAEQAQAVHVPLALEDVRDGHGLEHSAVAFASRGRMVLAATVADRRDWFNAAILGPIARSVTPKLLDRHIATEAVVGGGVAVGLTGLATEAFGPGWLGLGLVLVGVLALGVARVLAALRDEERLAQVGRLGTLTLPALAFAVAGVVVGSGGAVAPLLAGGLLFLGGLAERAIRRDRRRRWWGGPPAYLLAATLGAVIGWPIAGLGLAAAYAAATLTAAVESLREKA</sequence>
<name>A0ABS2D4V5_9SPHN</name>
<dbReference type="InterPro" id="IPR029044">
    <property type="entry name" value="Nucleotide-diphossugar_trans"/>
</dbReference>
<feature type="transmembrane region" description="Helical" evidence="1">
    <location>
        <begin position="305"/>
        <end position="332"/>
    </location>
</feature>
<keyword evidence="1" id="KW-0812">Transmembrane</keyword>
<protein>
    <submittedName>
        <fullName evidence="2">Uncharacterized protein</fullName>
    </submittedName>
</protein>
<keyword evidence="3" id="KW-1185">Reference proteome</keyword>
<gene>
    <name evidence="2" type="ORF">ILT43_02390</name>
</gene>
<dbReference type="EMBL" id="JAFEMC010000001">
    <property type="protein sequence ID" value="MBM6575206.1"/>
    <property type="molecule type" value="Genomic_DNA"/>
</dbReference>
<dbReference type="Gene3D" id="3.90.550.10">
    <property type="entry name" value="Spore Coat Polysaccharide Biosynthesis Protein SpsA, Chain A"/>
    <property type="match status" value="1"/>
</dbReference>
<dbReference type="Proteomes" id="UP000763641">
    <property type="component" value="Unassembled WGS sequence"/>
</dbReference>
<accession>A0ABS2D4V5</accession>